<accession>A0A4C1SNA9</accession>
<gene>
    <name evidence="1" type="primary">disp</name>
    <name evidence="1" type="ORF">EVAR_72911_1</name>
</gene>
<organism evidence="1 2">
    <name type="scientific">Eumeta variegata</name>
    <name type="common">Bagworm moth</name>
    <name type="synonym">Eumeta japonica</name>
    <dbReference type="NCBI Taxonomy" id="151549"/>
    <lineage>
        <taxon>Eukaryota</taxon>
        <taxon>Metazoa</taxon>
        <taxon>Ecdysozoa</taxon>
        <taxon>Arthropoda</taxon>
        <taxon>Hexapoda</taxon>
        <taxon>Insecta</taxon>
        <taxon>Pterygota</taxon>
        <taxon>Neoptera</taxon>
        <taxon>Endopterygota</taxon>
        <taxon>Lepidoptera</taxon>
        <taxon>Glossata</taxon>
        <taxon>Ditrysia</taxon>
        <taxon>Tineoidea</taxon>
        <taxon>Psychidae</taxon>
        <taxon>Oiketicinae</taxon>
        <taxon>Eumeta</taxon>
    </lineage>
</organism>
<name>A0A4C1SNA9_EUMVA</name>
<sequence>MEATETERKSLSEATIWHGDNGIFKDYEATNDSSVPSPASIAVGDHEIAYGRNMTFVDEDDQRDRIHAKKSTWSILLNGNISENILFACRGYFCDSPAKEYSHFVVERFGSNTTESLFDLNGLLAICQL</sequence>
<protein>
    <submittedName>
        <fullName evidence="1">Protein dispatched</fullName>
    </submittedName>
</protein>
<proteinExistence type="predicted"/>
<dbReference type="Proteomes" id="UP000299102">
    <property type="component" value="Unassembled WGS sequence"/>
</dbReference>
<reference evidence="1 2" key="1">
    <citation type="journal article" date="2019" name="Commun. Biol.">
        <title>The bagworm genome reveals a unique fibroin gene that provides high tensile strength.</title>
        <authorList>
            <person name="Kono N."/>
            <person name="Nakamura H."/>
            <person name="Ohtoshi R."/>
            <person name="Tomita M."/>
            <person name="Numata K."/>
            <person name="Arakawa K."/>
        </authorList>
    </citation>
    <scope>NUCLEOTIDE SEQUENCE [LARGE SCALE GENOMIC DNA]</scope>
</reference>
<dbReference type="AlphaFoldDB" id="A0A4C1SNA9"/>
<dbReference type="EMBL" id="BGZK01010647">
    <property type="protein sequence ID" value="GBP03464.1"/>
    <property type="molecule type" value="Genomic_DNA"/>
</dbReference>
<evidence type="ECO:0000313" key="1">
    <source>
        <dbReference type="EMBL" id="GBP03464.1"/>
    </source>
</evidence>
<dbReference type="OrthoDB" id="193905at2759"/>
<dbReference type="STRING" id="151549.A0A4C1SNA9"/>
<comment type="caution">
    <text evidence="1">The sequence shown here is derived from an EMBL/GenBank/DDBJ whole genome shotgun (WGS) entry which is preliminary data.</text>
</comment>
<evidence type="ECO:0000313" key="2">
    <source>
        <dbReference type="Proteomes" id="UP000299102"/>
    </source>
</evidence>
<keyword evidence="2" id="KW-1185">Reference proteome</keyword>